<proteinExistence type="predicted"/>
<protein>
    <submittedName>
        <fullName evidence="3">Uncharacterized protein</fullName>
    </submittedName>
</protein>
<sequence length="464" mass="53854">MTPEEAGRLEKQLRRYNTAFDDNVDQYCPALVRTKKGTVAKRQPQVRNMGTDYWKGQCSSRGLRTTGKIEDLKDLIHGRDRSKDVTIKQEIDNIQQTLDAYRKQKEKEDFERWWKDPSVRLELKIDSDAERALTELLEKEPAVRSSCLVIQTRSNALKYWAEQYKPACQIAEPPESMLQSSYGFWGHWTVIGRPDLVQQQVEKLSQQCNAEKKEAKARFDRADKQERIRAAQAEEQKRQQLRARRAVLLREAAELADWDITGSWTVECDVLATHMSEVPAELTMNIFRDDFRLRDPRDLNGRNADDEYEHRYDFEDEDEAENENADGSSDDEEKTMDEPQMPRYCAEFNFDIVEGVMRIYPSVEARRSPSAFEVKRQPSFKYIWRGRETGESQIHVNSDETVYGIVFKDGGTSFHATFWGDFIKPVELIGTKVVHGRGQNKSSREKWLDLSESAWNRESNGPTG</sequence>
<dbReference type="AlphaFoldDB" id="A0A1X7RN03"/>
<feature type="compositionally biased region" description="Acidic residues" evidence="2">
    <location>
        <begin position="314"/>
        <end position="335"/>
    </location>
</feature>
<feature type="region of interest" description="Disordered" evidence="2">
    <location>
        <begin position="298"/>
        <end position="340"/>
    </location>
</feature>
<accession>A0A1X7RN03</accession>
<evidence type="ECO:0000256" key="2">
    <source>
        <dbReference type="SAM" id="MobiDB-lite"/>
    </source>
</evidence>
<reference evidence="3 4" key="1">
    <citation type="submission" date="2016-06" db="EMBL/GenBank/DDBJ databases">
        <authorList>
            <person name="Kjaerup R.B."/>
            <person name="Dalgaard T.S."/>
            <person name="Juul-Madsen H.R."/>
        </authorList>
    </citation>
    <scope>NUCLEOTIDE SEQUENCE [LARGE SCALE GENOMIC DNA]</scope>
</reference>
<dbReference type="EMBL" id="LT853694">
    <property type="protein sequence ID" value="SMQ48802.1"/>
    <property type="molecule type" value="Genomic_DNA"/>
</dbReference>
<gene>
    <name evidence="3" type="ORF">ZT3D7_G3952</name>
</gene>
<feature type="compositionally biased region" description="Basic and acidic residues" evidence="2">
    <location>
        <begin position="298"/>
        <end position="313"/>
    </location>
</feature>
<keyword evidence="4" id="KW-1185">Reference proteome</keyword>
<organism evidence="3 4">
    <name type="scientific">Zymoseptoria tritici (strain ST99CH_3D7)</name>
    <dbReference type="NCBI Taxonomy" id="1276538"/>
    <lineage>
        <taxon>Eukaryota</taxon>
        <taxon>Fungi</taxon>
        <taxon>Dikarya</taxon>
        <taxon>Ascomycota</taxon>
        <taxon>Pezizomycotina</taxon>
        <taxon>Dothideomycetes</taxon>
        <taxon>Dothideomycetidae</taxon>
        <taxon>Mycosphaerellales</taxon>
        <taxon>Mycosphaerellaceae</taxon>
        <taxon>Zymoseptoria</taxon>
    </lineage>
</organism>
<keyword evidence="1" id="KW-0175">Coiled coil</keyword>
<evidence type="ECO:0000313" key="3">
    <source>
        <dbReference type="EMBL" id="SMQ48802.1"/>
    </source>
</evidence>
<name>A0A1X7RN03_ZYMT9</name>
<evidence type="ECO:0000256" key="1">
    <source>
        <dbReference type="SAM" id="Coils"/>
    </source>
</evidence>
<evidence type="ECO:0000313" key="4">
    <source>
        <dbReference type="Proteomes" id="UP000215127"/>
    </source>
</evidence>
<feature type="coiled-coil region" evidence="1">
    <location>
        <begin position="198"/>
        <end position="251"/>
    </location>
</feature>
<dbReference type="Proteomes" id="UP000215127">
    <property type="component" value="Chromosome 3"/>
</dbReference>